<dbReference type="EMBL" id="JASBWV010000017">
    <property type="protein sequence ID" value="KAJ9121320.1"/>
    <property type="molecule type" value="Genomic_DNA"/>
</dbReference>
<reference evidence="1" key="1">
    <citation type="submission" date="2023-04" db="EMBL/GenBank/DDBJ databases">
        <title>Draft Genome sequencing of Naganishia species isolated from polar environments using Oxford Nanopore Technology.</title>
        <authorList>
            <person name="Leo P."/>
            <person name="Venkateswaran K."/>
        </authorList>
    </citation>
    <scope>NUCLEOTIDE SEQUENCE</scope>
    <source>
        <strain evidence="1">DBVPG 5303</strain>
    </source>
</reference>
<proteinExistence type="predicted"/>
<comment type="caution">
    <text evidence="1">The sequence shown here is derived from an EMBL/GenBank/DDBJ whole genome shotgun (WGS) entry which is preliminary data.</text>
</comment>
<dbReference type="Proteomes" id="UP001234202">
    <property type="component" value="Unassembled WGS sequence"/>
</dbReference>
<evidence type="ECO:0000313" key="1">
    <source>
        <dbReference type="EMBL" id="KAJ9121320.1"/>
    </source>
</evidence>
<keyword evidence="2" id="KW-1185">Reference proteome</keyword>
<protein>
    <submittedName>
        <fullName evidence="1">Uncharacterized protein</fullName>
    </submittedName>
</protein>
<evidence type="ECO:0000313" key="2">
    <source>
        <dbReference type="Proteomes" id="UP001234202"/>
    </source>
</evidence>
<gene>
    <name evidence="1" type="ORF">QFC24_004656</name>
</gene>
<organism evidence="1 2">
    <name type="scientific">Naganishia onofrii</name>
    <dbReference type="NCBI Taxonomy" id="1851511"/>
    <lineage>
        <taxon>Eukaryota</taxon>
        <taxon>Fungi</taxon>
        <taxon>Dikarya</taxon>
        <taxon>Basidiomycota</taxon>
        <taxon>Agaricomycotina</taxon>
        <taxon>Tremellomycetes</taxon>
        <taxon>Filobasidiales</taxon>
        <taxon>Filobasidiaceae</taxon>
        <taxon>Naganishia</taxon>
    </lineage>
</organism>
<name>A0ACC2XD75_9TREE</name>
<sequence>MPTQPNTSEVSPSGSTGGNGGAVGEGGPAGWAAYIRALGRKDPANGVVTRNWVKRGRQVSVQQEQQEQQQPTSSGEIDVAVLQDGEGAMRKVVRYVALFRILRERMNV</sequence>
<accession>A0ACC2XD75</accession>